<accession>A0A7X5YHM7</accession>
<reference evidence="2 3" key="1">
    <citation type="submission" date="2020-03" db="EMBL/GenBank/DDBJ databases">
        <title>Genomic Encyclopedia of Type Strains, Phase IV (KMG-IV): sequencing the most valuable type-strain genomes for metagenomic binning, comparative biology and taxonomic classification.</title>
        <authorList>
            <person name="Goeker M."/>
        </authorList>
    </citation>
    <scope>NUCLEOTIDE SEQUENCE [LARGE SCALE GENOMIC DNA]</scope>
    <source>
        <strain evidence="2 3">DSM 4736</strain>
    </source>
</reference>
<feature type="region of interest" description="Disordered" evidence="1">
    <location>
        <begin position="121"/>
        <end position="154"/>
    </location>
</feature>
<keyword evidence="3" id="KW-1185">Reference proteome</keyword>
<feature type="region of interest" description="Disordered" evidence="1">
    <location>
        <begin position="1"/>
        <end position="24"/>
    </location>
</feature>
<name>A0A7X5YHM7_9CAUL</name>
<dbReference type="EMBL" id="JAATJM010000001">
    <property type="protein sequence ID" value="NJC39767.1"/>
    <property type="molecule type" value="Genomic_DNA"/>
</dbReference>
<evidence type="ECO:0000313" key="3">
    <source>
        <dbReference type="Proteomes" id="UP000587415"/>
    </source>
</evidence>
<sequence>MPDLDATQDDQDQSEVFDEDNFDEADAGAVTNEFKTFEELPDVLDVTSAAGDADEEDLDDLDIEDSAADSLSASGVEPEADELYGVDGAKLTEIDAGGGDLQTHDEVELVYSGLMEDVRGAQSSAAHWEAKNLSDDDIADLGYGPDGDEDHPEN</sequence>
<gene>
    <name evidence="2" type="ORF">GGQ87_000025</name>
</gene>
<evidence type="ECO:0000313" key="2">
    <source>
        <dbReference type="EMBL" id="NJC39767.1"/>
    </source>
</evidence>
<dbReference type="AlphaFoldDB" id="A0A7X5YHM7"/>
<feature type="region of interest" description="Disordered" evidence="1">
    <location>
        <begin position="68"/>
        <end position="87"/>
    </location>
</feature>
<organism evidence="2 3">
    <name type="scientific">Brevundimonas alba</name>
    <dbReference type="NCBI Taxonomy" id="74314"/>
    <lineage>
        <taxon>Bacteria</taxon>
        <taxon>Pseudomonadati</taxon>
        <taxon>Pseudomonadota</taxon>
        <taxon>Alphaproteobacteria</taxon>
        <taxon>Caulobacterales</taxon>
        <taxon>Caulobacteraceae</taxon>
        <taxon>Brevundimonas</taxon>
    </lineage>
</organism>
<comment type="caution">
    <text evidence="2">The sequence shown here is derived from an EMBL/GenBank/DDBJ whole genome shotgun (WGS) entry which is preliminary data.</text>
</comment>
<evidence type="ECO:0000256" key="1">
    <source>
        <dbReference type="SAM" id="MobiDB-lite"/>
    </source>
</evidence>
<dbReference type="RefSeq" id="WP_168044714.1">
    <property type="nucleotide sequence ID" value="NZ_JAATJM010000001.1"/>
</dbReference>
<proteinExistence type="predicted"/>
<protein>
    <submittedName>
        <fullName evidence="2">Uncharacterized protein</fullName>
    </submittedName>
</protein>
<dbReference type="Proteomes" id="UP000587415">
    <property type="component" value="Unassembled WGS sequence"/>
</dbReference>